<dbReference type="EMBL" id="CP004353">
    <property type="protein sequence ID" value="AHI21748.1"/>
    <property type="molecule type" value="Genomic_DNA"/>
</dbReference>
<accession>W5Y5G6</accession>
<feature type="transmembrane region" description="Helical" evidence="1">
    <location>
        <begin position="9"/>
        <end position="32"/>
    </location>
</feature>
<keyword evidence="3" id="KW-1185">Reference proteome</keyword>
<evidence type="ECO:0000256" key="1">
    <source>
        <dbReference type="SAM" id="Phobius"/>
    </source>
</evidence>
<keyword evidence="1" id="KW-0812">Transmembrane</keyword>
<gene>
    <name evidence="2" type="ORF">B843_01780</name>
</gene>
<name>W5Y5G6_9CORY</name>
<dbReference type="STRING" id="1224164.B843_01780"/>
<dbReference type="eggNOG" id="ENOG5030HSU">
    <property type="taxonomic scope" value="Bacteria"/>
</dbReference>
<dbReference type="KEGG" id="cvt:B843_01780"/>
<evidence type="ECO:0000313" key="3">
    <source>
        <dbReference type="Proteomes" id="UP000019222"/>
    </source>
</evidence>
<protein>
    <submittedName>
        <fullName evidence="2">Uncharacterized protein</fullName>
    </submittedName>
</protein>
<organism evidence="2 3">
    <name type="scientific">Corynebacterium vitaeruminis DSM 20294</name>
    <dbReference type="NCBI Taxonomy" id="1224164"/>
    <lineage>
        <taxon>Bacteria</taxon>
        <taxon>Bacillati</taxon>
        <taxon>Actinomycetota</taxon>
        <taxon>Actinomycetes</taxon>
        <taxon>Mycobacteriales</taxon>
        <taxon>Corynebacteriaceae</taxon>
        <taxon>Corynebacterium</taxon>
    </lineage>
</organism>
<dbReference type="HOGENOM" id="CLU_058016_0_0_11"/>
<keyword evidence="1" id="KW-1133">Transmembrane helix</keyword>
<dbReference type="RefSeq" id="WP_051483429.1">
    <property type="nucleotide sequence ID" value="NZ_CP004353.1"/>
</dbReference>
<evidence type="ECO:0000313" key="2">
    <source>
        <dbReference type="EMBL" id="AHI21748.1"/>
    </source>
</evidence>
<dbReference type="AlphaFoldDB" id="W5Y5G6"/>
<proteinExistence type="predicted"/>
<dbReference type="Pfam" id="PF11209">
    <property type="entry name" value="LmeA"/>
    <property type="match status" value="1"/>
</dbReference>
<dbReference type="Proteomes" id="UP000019222">
    <property type="component" value="Chromosome"/>
</dbReference>
<sequence>MRTSKLGKTLLGIIVGVIVLLLVAEFGLRWYIGKQLGDQMQASSTGEKASVSFGASPLILGMATGKIPEVTVDSPSTVTITAGTAGEAPTITGQPESHVTMKDLDFAANDNATAGSVDMVTTMTDEYLLAVVQRQMADNNSGATGTTLNGATGDQLDLGALAGQLIQQLVTVTGITSDPANGTVDVQITNGAAALTLRPQAQDGKLTFTAENASIFGVSLPTEVSDALTQGFSQKLQEIGPGLSLADVTVVDGGVKIHVVGTNVPLSSLEDAEQAANS</sequence>
<reference evidence="2 3" key="1">
    <citation type="submission" date="2013-02" db="EMBL/GenBank/DDBJ databases">
        <title>The complete genome sequence of Corynebacterium vitaeruminis DSM 20294.</title>
        <authorList>
            <person name="Ruckert C."/>
            <person name="Albersmeier A."/>
            <person name="Kalinowski J."/>
        </authorList>
    </citation>
    <scope>NUCLEOTIDE SEQUENCE [LARGE SCALE GENOMIC DNA]</scope>
    <source>
        <strain evidence="3">ATCC 10234</strain>
    </source>
</reference>
<dbReference type="PATRIC" id="fig|1224164.3.peg.346"/>
<dbReference type="InterPro" id="IPR021373">
    <property type="entry name" value="DUF2993"/>
</dbReference>
<keyword evidence="1" id="KW-0472">Membrane</keyword>